<keyword evidence="1" id="KW-1133">Transmembrane helix</keyword>
<dbReference type="RefSeq" id="WP_344472209.1">
    <property type="nucleotide sequence ID" value="NZ_BAAASB010000002.1"/>
</dbReference>
<keyword evidence="1" id="KW-0812">Transmembrane</keyword>
<evidence type="ECO:0000313" key="2">
    <source>
        <dbReference type="EMBL" id="MFC5150443.1"/>
    </source>
</evidence>
<reference evidence="3" key="1">
    <citation type="journal article" date="2019" name="Int. J. Syst. Evol. Microbiol.">
        <title>The Global Catalogue of Microorganisms (GCM) 10K type strain sequencing project: providing services to taxonomists for standard genome sequencing and annotation.</title>
        <authorList>
            <consortium name="The Broad Institute Genomics Platform"/>
            <consortium name="The Broad Institute Genome Sequencing Center for Infectious Disease"/>
            <person name="Wu L."/>
            <person name="Ma J."/>
        </authorList>
    </citation>
    <scope>NUCLEOTIDE SEQUENCE [LARGE SCALE GENOMIC DNA]</scope>
    <source>
        <strain evidence="3">PCU 266</strain>
    </source>
</reference>
<keyword evidence="1" id="KW-0472">Membrane</keyword>
<comment type="caution">
    <text evidence="2">The sequence shown here is derived from an EMBL/GenBank/DDBJ whole genome shotgun (WGS) entry which is preliminary data.</text>
</comment>
<protein>
    <recommendedName>
        <fullName evidence="4">ABC transporter permease</fullName>
    </recommendedName>
</protein>
<feature type="transmembrane region" description="Helical" evidence="1">
    <location>
        <begin position="233"/>
        <end position="252"/>
    </location>
</feature>
<dbReference type="EMBL" id="JBHSKP010000001">
    <property type="protein sequence ID" value="MFC5150443.1"/>
    <property type="molecule type" value="Genomic_DNA"/>
</dbReference>
<gene>
    <name evidence="2" type="ORF">ACFPRH_01685</name>
</gene>
<sequence length="467" mass="49801">MTSLPTWRAHPVRAELLRGSAPWAGAAVLVVLAVPLVLTADEWQGGWGQTQSLLRSLITQLAAPVATAAGCWQGQREHRRGTRELLLSAARTRLARTLTAALPTAVWVSGATLVASAGALLACRPYASAGGPALSALWSDAGLVASLSLFGHVVGAVLRWRLTAPLLALCSPFAPLLPVLPLWPIPSSPLVPGMSGPMLHTSVPVWWEPVATVGWLGGLAATALLLYAARRRVYALLPLTAALVAATVLVQGGDRAWRPNPLVSRTACDTSVRPEICVSGLHPGMLPEVRRALSGLTSRLEGVENAPTRLSDAHHLMMRSHALLGREDEVPEPDPYEAATPTIVLFGQGVIRSRLVDPERFAWDTARSITGDTVSCEARRKHPEVHRIDRAVTEFLAPNPAGDGAENWSGSWSPSAGYGEPADRDALVAALDRLRAMGGEERRRWLSAYFATSRVCEDGVPARVPAL</sequence>
<accession>A0ABW0A9K7</accession>
<evidence type="ECO:0008006" key="4">
    <source>
        <dbReference type="Google" id="ProtNLM"/>
    </source>
</evidence>
<evidence type="ECO:0000256" key="1">
    <source>
        <dbReference type="SAM" id="Phobius"/>
    </source>
</evidence>
<feature type="transmembrane region" description="Helical" evidence="1">
    <location>
        <begin position="141"/>
        <end position="159"/>
    </location>
</feature>
<dbReference type="Proteomes" id="UP001596160">
    <property type="component" value="Unassembled WGS sequence"/>
</dbReference>
<evidence type="ECO:0000313" key="3">
    <source>
        <dbReference type="Proteomes" id="UP001596160"/>
    </source>
</evidence>
<feature type="transmembrane region" description="Helical" evidence="1">
    <location>
        <begin position="21"/>
        <end position="40"/>
    </location>
</feature>
<feature type="transmembrane region" description="Helical" evidence="1">
    <location>
        <begin position="166"/>
        <end position="185"/>
    </location>
</feature>
<feature type="transmembrane region" description="Helical" evidence="1">
    <location>
        <begin position="205"/>
        <end position="226"/>
    </location>
</feature>
<feature type="transmembrane region" description="Helical" evidence="1">
    <location>
        <begin position="94"/>
        <end position="121"/>
    </location>
</feature>
<keyword evidence="3" id="KW-1185">Reference proteome</keyword>
<organism evidence="2 3">
    <name type="scientific">Streptomyces amakusaensis</name>
    <dbReference type="NCBI Taxonomy" id="67271"/>
    <lineage>
        <taxon>Bacteria</taxon>
        <taxon>Bacillati</taxon>
        <taxon>Actinomycetota</taxon>
        <taxon>Actinomycetes</taxon>
        <taxon>Kitasatosporales</taxon>
        <taxon>Streptomycetaceae</taxon>
        <taxon>Streptomyces</taxon>
    </lineage>
</organism>
<name>A0ABW0A9K7_9ACTN</name>
<proteinExistence type="predicted"/>